<dbReference type="EMBL" id="FMTS01000006">
    <property type="protein sequence ID" value="SCW74659.1"/>
    <property type="molecule type" value="Genomic_DNA"/>
</dbReference>
<dbReference type="Gene3D" id="1.10.260.40">
    <property type="entry name" value="lambda repressor-like DNA-binding domains"/>
    <property type="match status" value="1"/>
</dbReference>
<name>A0A1G4T2A9_9CAUL</name>
<feature type="domain" description="HTH cro/C1-type" evidence="1">
    <location>
        <begin position="5"/>
        <end position="66"/>
    </location>
</feature>
<protein>
    <submittedName>
        <fullName evidence="2">Putative transcriptional regulator</fullName>
    </submittedName>
</protein>
<dbReference type="SUPFAM" id="SSF47413">
    <property type="entry name" value="lambda repressor-like DNA-binding domains"/>
    <property type="match status" value="1"/>
</dbReference>
<keyword evidence="3" id="KW-1185">Reference proteome</keyword>
<dbReference type="PANTHER" id="PTHR37301">
    <property type="entry name" value="DNA-BINDING PROTEIN-RELATED"/>
    <property type="match status" value="1"/>
</dbReference>
<dbReference type="OrthoDB" id="9805309at2"/>
<dbReference type="RefSeq" id="WP_090649793.1">
    <property type="nucleotide sequence ID" value="NZ_CBCRYE010000005.1"/>
</dbReference>
<evidence type="ECO:0000313" key="2">
    <source>
        <dbReference type="EMBL" id="SCW74659.1"/>
    </source>
</evidence>
<sequence>MIKLKLAEVLARKRLSIVELSDRTGLSVRDLEILRDQQALALRLRTLDCLCRALGCQPGDLIEYAAEDSE</sequence>
<proteinExistence type="predicted"/>
<dbReference type="STRING" id="260084.SAMN02927928_3069"/>
<reference evidence="3" key="1">
    <citation type="submission" date="2016-10" db="EMBL/GenBank/DDBJ databases">
        <authorList>
            <person name="Varghese N."/>
            <person name="Submissions S."/>
        </authorList>
    </citation>
    <scope>NUCLEOTIDE SEQUENCE [LARGE SCALE GENOMIC DNA]</scope>
    <source>
        <strain evidence="3">CGMCC 1.3431</strain>
    </source>
</reference>
<dbReference type="InterPro" id="IPR010982">
    <property type="entry name" value="Lambda_DNA-bd_dom_sf"/>
</dbReference>
<dbReference type="AlphaFoldDB" id="A0A1G4T2A9"/>
<evidence type="ECO:0000313" key="3">
    <source>
        <dbReference type="Proteomes" id="UP000199150"/>
    </source>
</evidence>
<dbReference type="Proteomes" id="UP000199150">
    <property type="component" value="Unassembled WGS sequence"/>
</dbReference>
<gene>
    <name evidence="2" type="ORF">SAMN02927928_3069</name>
</gene>
<organism evidence="2 3">
    <name type="scientific">Asticcacaulis taihuensis</name>
    <dbReference type="NCBI Taxonomy" id="260084"/>
    <lineage>
        <taxon>Bacteria</taxon>
        <taxon>Pseudomonadati</taxon>
        <taxon>Pseudomonadota</taxon>
        <taxon>Alphaproteobacteria</taxon>
        <taxon>Caulobacterales</taxon>
        <taxon>Caulobacteraceae</taxon>
        <taxon>Asticcacaulis</taxon>
    </lineage>
</organism>
<dbReference type="GO" id="GO:0003677">
    <property type="term" value="F:DNA binding"/>
    <property type="evidence" value="ECO:0007669"/>
    <property type="project" value="InterPro"/>
</dbReference>
<dbReference type="Pfam" id="PF13443">
    <property type="entry name" value="HTH_26"/>
    <property type="match status" value="1"/>
</dbReference>
<dbReference type="PANTHER" id="PTHR37301:SF1">
    <property type="entry name" value="DNA-BINDING PROTEIN"/>
    <property type="match status" value="1"/>
</dbReference>
<evidence type="ECO:0000259" key="1">
    <source>
        <dbReference type="Pfam" id="PF13443"/>
    </source>
</evidence>
<dbReference type="InterPro" id="IPR001387">
    <property type="entry name" value="Cro/C1-type_HTH"/>
</dbReference>
<accession>A0A1G4T2A9</accession>